<evidence type="ECO:0000256" key="1">
    <source>
        <dbReference type="SAM" id="MobiDB-lite"/>
    </source>
</evidence>
<accession>A0AAD4LV15</accession>
<feature type="region of interest" description="Disordered" evidence="1">
    <location>
        <begin position="88"/>
        <end position="111"/>
    </location>
</feature>
<sequence length="245" mass="26417">MNTRASELGWESRHMSWYPPGSAGTGYDKPNTPLHTAAATGGGAEKKGLSPTHTDSKEGTRTSSCGYGTKRIATTDEAEAVKDAIGYEPVTPKGKSYTNPHTDTSPEKHRQWAVPSLRTSFSLLWRADIHELDLETLLDKRDAVTQGCISRRGAPAREAFWDAISTGMKTHVVFDNGAYKKKDGRAASAFIMAAESSKALGIPGTLGSKSSESLSGGLTVHKLSPHKLSPHWLKCGPYDLPIHEN</sequence>
<evidence type="ECO:0000313" key="3">
    <source>
        <dbReference type="Proteomes" id="UP001201163"/>
    </source>
</evidence>
<proteinExistence type="predicted"/>
<name>A0AAD4LV15_9AGAM</name>
<keyword evidence="3" id="KW-1185">Reference proteome</keyword>
<protein>
    <submittedName>
        <fullName evidence="2">Uncharacterized protein</fullName>
    </submittedName>
</protein>
<gene>
    <name evidence="2" type="ORF">EDB92DRAFT_1812818</name>
</gene>
<organism evidence="2 3">
    <name type="scientific">Lactarius akahatsu</name>
    <dbReference type="NCBI Taxonomy" id="416441"/>
    <lineage>
        <taxon>Eukaryota</taxon>
        <taxon>Fungi</taxon>
        <taxon>Dikarya</taxon>
        <taxon>Basidiomycota</taxon>
        <taxon>Agaricomycotina</taxon>
        <taxon>Agaricomycetes</taxon>
        <taxon>Russulales</taxon>
        <taxon>Russulaceae</taxon>
        <taxon>Lactarius</taxon>
    </lineage>
</organism>
<evidence type="ECO:0000313" key="2">
    <source>
        <dbReference type="EMBL" id="KAH9000490.1"/>
    </source>
</evidence>
<reference evidence="2" key="1">
    <citation type="submission" date="2022-01" db="EMBL/GenBank/DDBJ databases">
        <title>Comparative genomics reveals a dynamic genome evolution in the ectomycorrhizal milk-cap (Lactarius) mushrooms.</title>
        <authorList>
            <consortium name="DOE Joint Genome Institute"/>
            <person name="Lebreton A."/>
            <person name="Tang N."/>
            <person name="Kuo A."/>
            <person name="LaButti K."/>
            <person name="Drula E."/>
            <person name="Barry K."/>
            <person name="Clum A."/>
            <person name="Lipzen A."/>
            <person name="Mousain D."/>
            <person name="Ng V."/>
            <person name="Wang R."/>
            <person name="Wang X."/>
            <person name="Dai Y."/>
            <person name="Henrissat B."/>
            <person name="Grigoriev I.V."/>
            <person name="Guerin-Laguette A."/>
            <person name="Yu F."/>
            <person name="Martin F.M."/>
        </authorList>
    </citation>
    <scope>NUCLEOTIDE SEQUENCE</scope>
    <source>
        <strain evidence="2">QP</strain>
    </source>
</reference>
<comment type="caution">
    <text evidence="2">The sequence shown here is derived from an EMBL/GenBank/DDBJ whole genome shotgun (WGS) entry which is preliminary data.</text>
</comment>
<feature type="compositionally biased region" description="Basic and acidic residues" evidence="1">
    <location>
        <begin position="44"/>
        <end position="60"/>
    </location>
</feature>
<dbReference type="EMBL" id="JAKELL010000002">
    <property type="protein sequence ID" value="KAH9000490.1"/>
    <property type="molecule type" value="Genomic_DNA"/>
</dbReference>
<dbReference type="Proteomes" id="UP001201163">
    <property type="component" value="Unassembled WGS sequence"/>
</dbReference>
<feature type="region of interest" description="Disordered" evidence="1">
    <location>
        <begin position="1"/>
        <end position="70"/>
    </location>
</feature>
<dbReference type="AlphaFoldDB" id="A0AAD4LV15"/>